<evidence type="ECO:0000313" key="3">
    <source>
        <dbReference type="Proteomes" id="UP001220530"/>
    </source>
</evidence>
<dbReference type="PROSITE" id="PS50883">
    <property type="entry name" value="EAL"/>
    <property type="match status" value="1"/>
</dbReference>
<dbReference type="CDD" id="cd01948">
    <property type="entry name" value="EAL"/>
    <property type="match status" value="1"/>
</dbReference>
<evidence type="ECO:0000313" key="2">
    <source>
        <dbReference type="EMBL" id="WDR02202.1"/>
    </source>
</evidence>
<dbReference type="SUPFAM" id="SSF141868">
    <property type="entry name" value="EAL domain-like"/>
    <property type="match status" value="1"/>
</dbReference>
<dbReference type="InterPro" id="IPR001633">
    <property type="entry name" value="EAL_dom"/>
</dbReference>
<protein>
    <submittedName>
        <fullName evidence="2">EAL domain-containing protein</fullName>
    </submittedName>
</protein>
<dbReference type="InterPro" id="IPR035919">
    <property type="entry name" value="EAL_sf"/>
</dbReference>
<proteinExistence type="predicted"/>
<dbReference type="EMBL" id="CP118246">
    <property type="protein sequence ID" value="WDR02202.1"/>
    <property type="molecule type" value="Genomic_DNA"/>
</dbReference>
<dbReference type="InterPro" id="IPR050706">
    <property type="entry name" value="Cyclic-di-GMP_PDE-like"/>
</dbReference>
<evidence type="ECO:0000259" key="1">
    <source>
        <dbReference type="PROSITE" id="PS50883"/>
    </source>
</evidence>
<accession>A0ABY7YLY5</accession>
<name>A0ABY7YLY5_9HYPH</name>
<organism evidence="2 3">
    <name type="scientific">Devosia algicola</name>
    <dbReference type="NCBI Taxonomy" id="3026418"/>
    <lineage>
        <taxon>Bacteria</taxon>
        <taxon>Pseudomonadati</taxon>
        <taxon>Pseudomonadota</taxon>
        <taxon>Alphaproteobacteria</taxon>
        <taxon>Hyphomicrobiales</taxon>
        <taxon>Devosiaceae</taxon>
        <taxon>Devosia</taxon>
    </lineage>
</organism>
<reference evidence="2 3" key="1">
    <citation type="submission" date="2023-02" db="EMBL/GenBank/DDBJ databases">
        <title>Devosia algicola sp. nov., isolated from the phycosphere of marine algae.</title>
        <authorList>
            <person name="Kim J.M."/>
            <person name="Lee J.K."/>
            <person name="Choi B.J."/>
            <person name="Bayburt H."/>
            <person name="Jeon C.O."/>
        </authorList>
    </citation>
    <scope>NUCLEOTIDE SEQUENCE [LARGE SCALE GENOMIC DNA]</scope>
    <source>
        <strain evidence="2 3">G20-9</strain>
    </source>
</reference>
<dbReference type="PANTHER" id="PTHR33121">
    <property type="entry name" value="CYCLIC DI-GMP PHOSPHODIESTERASE PDEF"/>
    <property type="match status" value="1"/>
</dbReference>
<dbReference type="Proteomes" id="UP001220530">
    <property type="component" value="Chromosome"/>
</dbReference>
<gene>
    <name evidence="2" type="ORF">PSQ19_16365</name>
</gene>
<dbReference type="Gene3D" id="3.20.20.450">
    <property type="entry name" value="EAL domain"/>
    <property type="match status" value="1"/>
</dbReference>
<dbReference type="PANTHER" id="PTHR33121:SF71">
    <property type="entry name" value="OXYGEN SENSOR PROTEIN DOSP"/>
    <property type="match status" value="1"/>
</dbReference>
<keyword evidence="3" id="KW-1185">Reference proteome</keyword>
<sequence>MTESVLVTEMELVIAKLNSLRDLGITIALDDFGTGFSSLGYLRRLPIQQIKIDRSFVQDAVNELA</sequence>
<feature type="domain" description="EAL" evidence="1">
    <location>
        <begin position="1"/>
        <end position="65"/>
    </location>
</feature>
<dbReference type="Pfam" id="PF00563">
    <property type="entry name" value="EAL"/>
    <property type="match status" value="1"/>
</dbReference>